<evidence type="ECO:0000313" key="3">
    <source>
        <dbReference type="Proteomes" id="UP000002051"/>
    </source>
</evidence>
<dbReference type="EnsemblPlants" id="AES79521">
    <property type="protein sequence ID" value="AES79521"/>
    <property type="gene ID" value="MTR_7g068370"/>
</dbReference>
<name>G7KSA0_MEDTR</name>
<dbReference type="EMBL" id="CM001223">
    <property type="protein sequence ID" value="AES79521.2"/>
    <property type="molecule type" value="Genomic_DNA"/>
</dbReference>
<evidence type="ECO:0000313" key="2">
    <source>
        <dbReference type="EnsemblPlants" id="AES79521"/>
    </source>
</evidence>
<accession>G7KSA0</accession>
<evidence type="ECO:0000313" key="1">
    <source>
        <dbReference type="EMBL" id="AES79521.2"/>
    </source>
</evidence>
<keyword evidence="3" id="KW-1185">Reference proteome</keyword>
<reference evidence="2" key="3">
    <citation type="submission" date="2015-04" db="UniProtKB">
        <authorList>
            <consortium name="EnsemblPlants"/>
        </authorList>
    </citation>
    <scope>IDENTIFICATION</scope>
    <source>
        <strain evidence="2">cv. Jemalong A17</strain>
    </source>
</reference>
<proteinExistence type="predicted"/>
<dbReference type="Proteomes" id="UP000002051">
    <property type="component" value="Unassembled WGS sequence"/>
</dbReference>
<sequence length="167" mass="19676">MNSDIEQAYIDNCNRFKAVCDKFPMFLEYVETTISSLVKEKVGKFWVNQVMHMRNTTTNIAEFAHSRLKKFKGKLLWSKLIRKISRNDLHYLVDKADWTVECGSNKFKCGCLIFITYGLLCACTIAKKIRNNTTLGLDEIHTHWKRLWFEYKGDPKDRKRDISLLLE</sequence>
<protein>
    <recommendedName>
        <fullName evidence="4">Protein FAR1-RELATED SEQUENCE</fullName>
    </recommendedName>
</protein>
<gene>
    <name evidence="1" type="ordered locus">MTR_7g068370</name>
</gene>
<organism evidence="1 3">
    <name type="scientific">Medicago truncatula</name>
    <name type="common">Barrel medic</name>
    <name type="synonym">Medicago tribuloides</name>
    <dbReference type="NCBI Taxonomy" id="3880"/>
    <lineage>
        <taxon>Eukaryota</taxon>
        <taxon>Viridiplantae</taxon>
        <taxon>Streptophyta</taxon>
        <taxon>Embryophyta</taxon>
        <taxon>Tracheophyta</taxon>
        <taxon>Spermatophyta</taxon>
        <taxon>Magnoliopsida</taxon>
        <taxon>eudicotyledons</taxon>
        <taxon>Gunneridae</taxon>
        <taxon>Pentapetalae</taxon>
        <taxon>rosids</taxon>
        <taxon>fabids</taxon>
        <taxon>Fabales</taxon>
        <taxon>Fabaceae</taxon>
        <taxon>Papilionoideae</taxon>
        <taxon>50 kb inversion clade</taxon>
        <taxon>NPAAA clade</taxon>
        <taxon>Hologalegina</taxon>
        <taxon>IRL clade</taxon>
        <taxon>Trifolieae</taxon>
        <taxon>Medicago</taxon>
    </lineage>
</organism>
<dbReference type="AlphaFoldDB" id="G7KSA0"/>
<reference evidence="1 3" key="2">
    <citation type="journal article" date="2014" name="BMC Genomics">
        <title>An improved genome release (version Mt4.0) for the model legume Medicago truncatula.</title>
        <authorList>
            <person name="Tang H."/>
            <person name="Krishnakumar V."/>
            <person name="Bidwell S."/>
            <person name="Rosen B."/>
            <person name="Chan A."/>
            <person name="Zhou S."/>
            <person name="Gentzbittel L."/>
            <person name="Childs K.L."/>
            <person name="Yandell M."/>
            <person name="Gundlach H."/>
            <person name="Mayer K.F."/>
            <person name="Schwartz D.C."/>
            <person name="Town C.D."/>
        </authorList>
    </citation>
    <scope>GENOME REANNOTATION</scope>
    <source>
        <strain evidence="2 3">cv. Jemalong A17</strain>
    </source>
</reference>
<reference evidence="1 3" key="1">
    <citation type="journal article" date="2011" name="Nature">
        <title>The Medicago genome provides insight into the evolution of rhizobial symbioses.</title>
        <authorList>
            <person name="Young N.D."/>
            <person name="Debelle F."/>
            <person name="Oldroyd G.E."/>
            <person name="Geurts R."/>
            <person name="Cannon S.B."/>
            <person name="Udvardi M.K."/>
            <person name="Benedito V.A."/>
            <person name="Mayer K.F."/>
            <person name="Gouzy J."/>
            <person name="Schoof H."/>
            <person name="Van de Peer Y."/>
            <person name="Proost S."/>
            <person name="Cook D.R."/>
            <person name="Meyers B.C."/>
            <person name="Spannagl M."/>
            <person name="Cheung F."/>
            <person name="De Mita S."/>
            <person name="Krishnakumar V."/>
            <person name="Gundlach H."/>
            <person name="Zhou S."/>
            <person name="Mudge J."/>
            <person name="Bharti A.K."/>
            <person name="Murray J.D."/>
            <person name="Naoumkina M.A."/>
            <person name="Rosen B."/>
            <person name="Silverstein K.A."/>
            <person name="Tang H."/>
            <person name="Rombauts S."/>
            <person name="Zhao P.X."/>
            <person name="Zhou P."/>
            <person name="Barbe V."/>
            <person name="Bardou P."/>
            <person name="Bechner M."/>
            <person name="Bellec A."/>
            <person name="Berger A."/>
            <person name="Berges H."/>
            <person name="Bidwell S."/>
            <person name="Bisseling T."/>
            <person name="Choisne N."/>
            <person name="Couloux A."/>
            <person name="Denny R."/>
            <person name="Deshpande S."/>
            <person name="Dai X."/>
            <person name="Doyle J.J."/>
            <person name="Dudez A.M."/>
            <person name="Farmer A.D."/>
            <person name="Fouteau S."/>
            <person name="Franken C."/>
            <person name="Gibelin C."/>
            <person name="Gish J."/>
            <person name="Goldstein S."/>
            <person name="Gonzalez A.J."/>
            <person name="Green P.J."/>
            <person name="Hallab A."/>
            <person name="Hartog M."/>
            <person name="Hua A."/>
            <person name="Humphray S.J."/>
            <person name="Jeong D.H."/>
            <person name="Jing Y."/>
            <person name="Jocker A."/>
            <person name="Kenton S.M."/>
            <person name="Kim D.J."/>
            <person name="Klee K."/>
            <person name="Lai H."/>
            <person name="Lang C."/>
            <person name="Lin S."/>
            <person name="Macmil S.L."/>
            <person name="Magdelenat G."/>
            <person name="Matthews L."/>
            <person name="McCorrison J."/>
            <person name="Monaghan E.L."/>
            <person name="Mun J.H."/>
            <person name="Najar F.Z."/>
            <person name="Nicholson C."/>
            <person name="Noirot C."/>
            <person name="O'Bleness M."/>
            <person name="Paule C.R."/>
            <person name="Poulain J."/>
            <person name="Prion F."/>
            <person name="Qin B."/>
            <person name="Qu C."/>
            <person name="Retzel E.F."/>
            <person name="Riddle C."/>
            <person name="Sallet E."/>
            <person name="Samain S."/>
            <person name="Samson N."/>
            <person name="Sanders I."/>
            <person name="Saurat O."/>
            <person name="Scarpelli C."/>
            <person name="Schiex T."/>
            <person name="Segurens B."/>
            <person name="Severin A.J."/>
            <person name="Sherrier D.J."/>
            <person name="Shi R."/>
            <person name="Sims S."/>
            <person name="Singer S.R."/>
            <person name="Sinharoy S."/>
            <person name="Sterck L."/>
            <person name="Viollet A."/>
            <person name="Wang B.B."/>
            <person name="Wang K."/>
            <person name="Wang M."/>
            <person name="Wang X."/>
            <person name="Warfsmann J."/>
            <person name="Weissenbach J."/>
            <person name="White D.D."/>
            <person name="White J.D."/>
            <person name="Wiley G.B."/>
            <person name="Wincker P."/>
            <person name="Xing Y."/>
            <person name="Yang L."/>
            <person name="Yao Z."/>
            <person name="Ying F."/>
            <person name="Zhai J."/>
            <person name="Zhou L."/>
            <person name="Zuber A."/>
            <person name="Denarie J."/>
            <person name="Dixon R.A."/>
            <person name="May G.D."/>
            <person name="Schwartz D.C."/>
            <person name="Rogers J."/>
            <person name="Quetier F."/>
            <person name="Town C.D."/>
            <person name="Roe B.A."/>
        </authorList>
    </citation>
    <scope>NUCLEOTIDE SEQUENCE [LARGE SCALE GENOMIC DNA]</scope>
    <source>
        <strain evidence="1">A17</strain>
        <strain evidence="2 3">cv. Jemalong A17</strain>
    </source>
</reference>
<evidence type="ECO:0008006" key="4">
    <source>
        <dbReference type="Google" id="ProtNLM"/>
    </source>
</evidence>
<accession>A0A0C3W7C1</accession>
<dbReference type="HOGENOM" id="CLU_1596973_0_0_1"/>